<dbReference type="PANTHER" id="PTHR35936">
    <property type="entry name" value="MEMBRANE-BOUND LYTIC MUREIN TRANSGLYCOSYLASE F"/>
    <property type="match status" value="1"/>
</dbReference>
<keyword evidence="6" id="KW-1185">Reference proteome</keyword>
<reference evidence="6" key="1">
    <citation type="submission" date="2016-02" db="EMBL/GenBank/DDBJ databases">
        <authorList>
            <person name="Schultz-Johansen M."/>
            <person name="Glaring M.A."/>
            <person name="Bech P.K."/>
            <person name="Stougaard P."/>
        </authorList>
    </citation>
    <scope>NUCLEOTIDE SEQUENCE [LARGE SCALE GENOMIC DNA]</scope>
    <source>
        <strain evidence="6">S66</strain>
    </source>
</reference>
<dbReference type="OrthoDB" id="5296159at2"/>
<dbReference type="Proteomes" id="UP000070299">
    <property type="component" value="Unassembled WGS sequence"/>
</dbReference>
<evidence type="ECO:0000313" key="6">
    <source>
        <dbReference type="Proteomes" id="UP000070299"/>
    </source>
</evidence>
<accession>A0A136A192</accession>
<evidence type="ECO:0000256" key="2">
    <source>
        <dbReference type="ARBA" id="ARBA00022729"/>
    </source>
</evidence>
<name>A0A136A192_9ALTE</name>
<keyword evidence="2 3" id="KW-0732">Signal</keyword>
<comment type="caution">
    <text evidence="5">The sequence shown here is derived from an EMBL/GenBank/DDBJ whole genome shotgun (WGS) entry which is preliminary data.</text>
</comment>
<dbReference type="STRING" id="1799789.AX660_12310"/>
<feature type="domain" description="Solute-binding protein family 3/N-terminal" evidence="4">
    <location>
        <begin position="27"/>
        <end position="240"/>
    </location>
</feature>
<dbReference type="InterPro" id="IPR001638">
    <property type="entry name" value="Solute-binding_3/MltF_N"/>
</dbReference>
<organism evidence="5 6">
    <name type="scientific">Paraglaciecola hydrolytica</name>
    <dbReference type="NCBI Taxonomy" id="1799789"/>
    <lineage>
        <taxon>Bacteria</taxon>
        <taxon>Pseudomonadati</taxon>
        <taxon>Pseudomonadota</taxon>
        <taxon>Gammaproteobacteria</taxon>
        <taxon>Alteromonadales</taxon>
        <taxon>Alteromonadaceae</taxon>
        <taxon>Paraglaciecola</taxon>
    </lineage>
</organism>
<sequence length="249" mass="28383">MKKNIQILFLLLFAALPMRVMADKLTAYCRDYPPEMFFDSGKCIGAVPDLASDIFAKLGHDIIWLKQPPLGRSVREAQQGNIDILIRHSLTSEREKLLYSIEYASPTRSLFFYKSHKFKFDIDSYEALQKVNVGAIRGVFYSPSFSKLDGKKLILVATTEQLLALLDLGRIDVAVTSAYHYVELFAACFEKVSLEDSFVNPMYISISKNSKAAKYHKEVSDLMLKYRKSGKVDEYFEKYGLPAPKQVFD</sequence>
<feature type="signal peptide" evidence="3">
    <location>
        <begin position="1"/>
        <end position="22"/>
    </location>
</feature>
<evidence type="ECO:0000256" key="3">
    <source>
        <dbReference type="SAM" id="SignalP"/>
    </source>
</evidence>
<feature type="chain" id="PRO_5007469537" description="Solute-binding protein family 3/N-terminal domain-containing protein" evidence="3">
    <location>
        <begin position="23"/>
        <end position="249"/>
    </location>
</feature>
<proteinExistence type="inferred from homology"/>
<gene>
    <name evidence="5" type="ORF">AX660_12310</name>
</gene>
<dbReference type="Gene3D" id="3.40.190.10">
    <property type="entry name" value="Periplasmic binding protein-like II"/>
    <property type="match status" value="2"/>
</dbReference>
<evidence type="ECO:0000259" key="4">
    <source>
        <dbReference type="Pfam" id="PF00497"/>
    </source>
</evidence>
<dbReference type="PANTHER" id="PTHR35936:SF25">
    <property type="entry name" value="ABC TRANSPORTER SUBSTRATE-BINDING PROTEIN"/>
    <property type="match status" value="1"/>
</dbReference>
<dbReference type="Pfam" id="PF00497">
    <property type="entry name" value="SBP_bac_3"/>
    <property type="match status" value="1"/>
</dbReference>
<evidence type="ECO:0000313" key="5">
    <source>
        <dbReference type="EMBL" id="KXI28957.1"/>
    </source>
</evidence>
<comment type="similarity">
    <text evidence="1">Belongs to the bacterial solute-binding protein 3 family.</text>
</comment>
<dbReference type="EMBL" id="LSNE01000005">
    <property type="protein sequence ID" value="KXI28957.1"/>
    <property type="molecule type" value="Genomic_DNA"/>
</dbReference>
<evidence type="ECO:0000256" key="1">
    <source>
        <dbReference type="ARBA" id="ARBA00010333"/>
    </source>
</evidence>
<dbReference type="AlphaFoldDB" id="A0A136A192"/>
<dbReference type="RefSeq" id="WP_068375875.1">
    <property type="nucleotide sequence ID" value="NZ_LSNE01000005.1"/>
</dbReference>
<dbReference type="SUPFAM" id="SSF53850">
    <property type="entry name" value="Periplasmic binding protein-like II"/>
    <property type="match status" value="1"/>
</dbReference>
<protein>
    <recommendedName>
        <fullName evidence="4">Solute-binding protein family 3/N-terminal domain-containing protein</fullName>
    </recommendedName>
</protein>